<dbReference type="SUPFAM" id="SSF47413">
    <property type="entry name" value="lambda repressor-like DNA-binding domains"/>
    <property type="match status" value="1"/>
</dbReference>
<evidence type="ECO:0008006" key="3">
    <source>
        <dbReference type="Google" id="ProtNLM"/>
    </source>
</evidence>
<evidence type="ECO:0000313" key="2">
    <source>
        <dbReference type="Proteomes" id="UP000312512"/>
    </source>
</evidence>
<evidence type="ECO:0000313" key="1">
    <source>
        <dbReference type="EMBL" id="KAB8186960.1"/>
    </source>
</evidence>
<dbReference type="EMBL" id="VDLX02000028">
    <property type="protein sequence ID" value="KAB8186960.1"/>
    <property type="molecule type" value="Genomic_DNA"/>
</dbReference>
<accession>A0A5C4V6D7</accession>
<sequence>MSDTTYPPEAWARLGLKARQRRISLGLSQPEVSAAGGPSTGVISKIENAKQTTYEDRVLVQLERALKWQPGSAARVLSGGEPRPIDELRGETQGGAGELSAADEEQDSPITPQLRALLEQAQRRTDDRLAELTEKVERSNELIRKLLEEQRGA</sequence>
<dbReference type="InterPro" id="IPR010982">
    <property type="entry name" value="Lambda_DNA-bd_dom_sf"/>
</dbReference>
<dbReference type="Proteomes" id="UP000312512">
    <property type="component" value="Unassembled WGS sequence"/>
</dbReference>
<name>A0A5C4V6D7_9ACTN</name>
<reference evidence="1 2" key="1">
    <citation type="submission" date="2019-10" db="EMBL/GenBank/DDBJ databases">
        <title>Nonomuraea sp. nov., isolated from Phyllanthus amarus.</title>
        <authorList>
            <person name="Klykleung N."/>
            <person name="Tanasupawat S."/>
        </authorList>
    </citation>
    <scope>NUCLEOTIDE SEQUENCE [LARGE SCALE GENOMIC DNA]</scope>
    <source>
        <strain evidence="1 2">PA1-10</strain>
    </source>
</reference>
<dbReference type="GO" id="GO:0003677">
    <property type="term" value="F:DNA binding"/>
    <property type="evidence" value="ECO:0007669"/>
    <property type="project" value="InterPro"/>
</dbReference>
<dbReference type="OrthoDB" id="3539637at2"/>
<comment type="caution">
    <text evidence="1">The sequence shown here is derived from an EMBL/GenBank/DDBJ whole genome shotgun (WGS) entry which is preliminary data.</text>
</comment>
<dbReference type="RefSeq" id="WP_139637624.1">
    <property type="nucleotide sequence ID" value="NZ_VDLX02000028.1"/>
</dbReference>
<proteinExistence type="predicted"/>
<keyword evidence="2" id="KW-1185">Reference proteome</keyword>
<dbReference type="AlphaFoldDB" id="A0A5C4V6D7"/>
<dbReference type="Gene3D" id="1.10.260.40">
    <property type="entry name" value="lambda repressor-like DNA-binding domains"/>
    <property type="match status" value="1"/>
</dbReference>
<protein>
    <recommendedName>
        <fullName evidence="3">Helix-turn-helix domain-containing protein</fullName>
    </recommendedName>
</protein>
<gene>
    <name evidence="1" type="ORF">FH608_046580</name>
</gene>
<organism evidence="1 2">
    <name type="scientific">Nonomuraea phyllanthi</name>
    <dbReference type="NCBI Taxonomy" id="2219224"/>
    <lineage>
        <taxon>Bacteria</taxon>
        <taxon>Bacillati</taxon>
        <taxon>Actinomycetota</taxon>
        <taxon>Actinomycetes</taxon>
        <taxon>Streptosporangiales</taxon>
        <taxon>Streptosporangiaceae</taxon>
        <taxon>Nonomuraea</taxon>
    </lineage>
</organism>